<organism evidence="2 3">
    <name type="scientific">Naegleria lovaniensis</name>
    <name type="common">Amoeba</name>
    <dbReference type="NCBI Taxonomy" id="51637"/>
    <lineage>
        <taxon>Eukaryota</taxon>
        <taxon>Discoba</taxon>
        <taxon>Heterolobosea</taxon>
        <taxon>Tetramitia</taxon>
        <taxon>Eutetramitia</taxon>
        <taxon>Vahlkampfiidae</taxon>
        <taxon>Naegleria</taxon>
    </lineage>
</organism>
<dbReference type="AlphaFoldDB" id="A0AA88GKA3"/>
<sequence length="507" mass="56699">MQTKSFCSLVSKEIQHKYGQRSQNLKSEPIPMLGSSQPSTPQQLDTSITKTAKSHQHLNNYHSPTTPSSSPVLSNMPQTPTRNEQDQRTPLHELSFMAAPSHENMFQTETKSPLFHVVSMILDNKQKANNENNISMHQMQDIDDSLQQATRNCVDISYSESLSLIPHRVTSTLDRAEIRLDEIKSNPFDMLPTEMQTHSQQLNPMMQCFSSEEDSPTNITTTCTQRRPTIASSSFIYQTESYEELIQEGLWTFRSWNTVSPESASSNTACSPYSPASTQPFMISTCSPTTTTILPTPAQQSTMMMMTMRNCFEDSPLIHHSAMNLNNSNFGASSSCTPSSGHPMNQDNNTTTTTNTSLHELLHHEITNFVTSQTNPSHLSTVSEYTESSIPNTCSSSSYDIPVVNNTSLNPCNVGVVNPLSLATKKKKKKLLSASSSYSLTTSAKYPSQHHNADYCNNLPSSPQQSSVLTFNTNEYQSFSQGIHETQQKHRKKKLKFTEFNPHQVKR</sequence>
<dbReference type="GeneID" id="68100353"/>
<dbReference type="Proteomes" id="UP000816034">
    <property type="component" value="Unassembled WGS sequence"/>
</dbReference>
<accession>A0AA88GKA3</accession>
<reference evidence="2 3" key="1">
    <citation type="journal article" date="2018" name="BMC Genomics">
        <title>The genome of Naegleria lovaniensis, the basis for a comparative approach to unravel pathogenicity factors of the human pathogenic amoeba N. fowleri.</title>
        <authorList>
            <person name="Liechti N."/>
            <person name="Schurch N."/>
            <person name="Bruggmann R."/>
            <person name="Wittwer M."/>
        </authorList>
    </citation>
    <scope>NUCLEOTIDE SEQUENCE [LARGE SCALE GENOMIC DNA]</scope>
    <source>
        <strain evidence="2 3">ATCC 30569</strain>
    </source>
</reference>
<evidence type="ECO:0000313" key="3">
    <source>
        <dbReference type="Proteomes" id="UP000816034"/>
    </source>
</evidence>
<gene>
    <name evidence="2" type="ORF">C9374_007899</name>
</gene>
<dbReference type="RefSeq" id="XP_044546013.1">
    <property type="nucleotide sequence ID" value="XM_044697914.1"/>
</dbReference>
<name>A0AA88GKA3_NAELO</name>
<evidence type="ECO:0000256" key="1">
    <source>
        <dbReference type="SAM" id="MobiDB-lite"/>
    </source>
</evidence>
<keyword evidence="3" id="KW-1185">Reference proteome</keyword>
<feature type="region of interest" description="Disordered" evidence="1">
    <location>
        <begin position="15"/>
        <end position="88"/>
    </location>
</feature>
<comment type="caution">
    <text evidence="2">The sequence shown here is derived from an EMBL/GenBank/DDBJ whole genome shotgun (WGS) entry which is preliminary data.</text>
</comment>
<feature type="compositionally biased region" description="Polar residues" evidence="1">
    <location>
        <begin position="34"/>
        <end position="62"/>
    </location>
</feature>
<proteinExistence type="predicted"/>
<feature type="compositionally biased region" description="Polar residues" evidence="1">
    <location>
        <begin position="72"/>
        <end position="82"/>
    </location>
</feature>
<dbReference type="EMBL" id="PYSW02000031">
    <property type="protein sequence ID" value="KAG2378751.1"/>
    <property type="molecule type" value="Genomic_DNA"/>
</dbReference>
<feature type="region of interest" description="Disordered" evidence="1">
    <location>
        <begin position="480"/>
        <end position="507"/>
    </location>
</feature>
<evidence type="ECO:0000313" key="2">
    <source>
        <dbReference type="EMBL" id="KAG2378751.1"/>
    </source>
</evidence>
<protein>
    <submittedName>
        <fullName evidence="2">Uncharacterized protein</fullName>
    </submittedName>
</protein>